<keyword evidence="1" id="KW-1133">Transmembrane helix</keyword>
<feature type="transmembrane region" description="Helical" evidence="1">
    <location>
        <begin position="53"/>
        <end position="73"/>
    </location>
</feature>
<dbReference type="Proteomes" id="UP000202420">
    <property type="component" value="Segment"/>
</dbReference>
<sequence>MPDVTCLFPLISQGRICSTWTALFMMTITHVPNRLLTKCRAMMARALALTGQFSTLAMMLRFTFALCPFIPLFPCPLLCLHLCRQGTFSIP</sequence>
<dbReference type="GeneID" id="5471021"/>
<evidence type="ECO:0000256" key="1">
    <source>
        <dbReference type="SAM" id="Phobius"/>
    </source>
</evidence>
<dbReference type="RefSeq" id="YP_001426677.1">
    <property type="nucleotide sequence ID" value="NC_008724.1"/>
</dbReference>
<gene>
    <name evidence="2" type="primary">z196R</name>
    <name evidence="2" type="ORF">ATCV1_z196R</name>
</gene>
<evidence type="ECO:0000313" key="2">
    <source>
        <dbReference type="EMBL" id="ABT16330.1"/>
    </source>
</evidence>
<dbReference type="EMBL" id="EF101928">
    <property type="protein sequence ID" value="ABT16330.1"/>
    <property type="molecule type" value="Genomic_DNA"/>
</dbReference>
<organism evidence="2 3">
    <name type="scientific">Chlorovirus heliozoae</name>
    <dbReference type="NCBI Taxonomy" id="322019"/>
    <lineage>
        <taxon>Viruses</taxon>
        <taxon>Varidnaviria</taxon>
        <taxon>Bamfordvirae</taxon>
        <taxon>Nucleocytoviricota</taxon>
        <taxon>Megaviricetes</taxon>
        <taxon>Algavirales</taxon>
        <taxon>Phycodnaviridae</taxon>
        <taxon>Chlorovirus</taxon>
    </lineage>
</organism>
<proteinExistence type="predicted"/>
<keyword evidence="1" id="KW-0472">Membrane</keyword>
<evidence type="ECO:0000313" key="3">
    <source>
        <dbReference type="Proteomes" id="UP000202420"/>
    </source>
</evidence>
<dbReference type="KEGG" id="vg:5471021"/>
<accession>A7K8F6</accession>
<keyword evidence="3" id="KW-1185">Reference proteome</keyword>
<reference evidence="2 3" key="1">
    <citation type="submission" date="2006-09" db="EMBL/GenBank/DDBJ databases">
        <title>Sequence and annotation of the 288-kb ATCV-1 virus that infects an endosymbiotic Chlorella strain of the heliozoon Acanthocystis turfacea.</title>
        <authorList>
            <person name="Fitzgerald L.A."/>
            <person name="Graves M.V."/>
            <person name="Li X."/>
            <person name="Pfitzner A.J.P."/>
            <person name="Hartigan J."/>
            <person name="Van Etten J.L."/>
        </authorList>
    </citation>
    <scope>NUCLEOTIDE SEQUENCE [LARGE SCALE GENOMIC DNA]</scope>
    <source>
        <strain evidence="2 3">ATCV-1</strain>
    </source>
</reference>
<protein>
    <submittedName>
        <fullName evidence="2">Uncharacterized protein z196R</fullName>
    </submittedName>
</protein>
<name>A7K8F6_9PHYC</name>
<keyword evidence="1" id="KW-0812">Transmembrane</keyword>